<dbReference type="GO" id="GO:0016491">
    <property type="term" value="F:oxidoreductase activity"/>
    <property type="evidence" value="ECO:0007669"/>
    <property type="project" value="TreeGrafter"/>
</dbReference>
<protein>
    <recommendedName>
        <fullName evidence="2">Gfo/Idh/MocA-like oxidoreductase N-terminal domain-containing protein</fullName>
    </recommendedName>
</protein>
<dbReference type="GeneID" id="81388407"/>
<dbReference type="GO" id="GO:0005737">
    <property type="term" value="C:cytoplasm"/>
    <property type="evidence" value="ECO:0007669"/>
    <property type="project" value="TreeGrafter"/>
</dbReference>
<dbReference type="GO" id="GO:0000166">
    <property type="term" value="F:nucleotide binding"/>
    <property type="evidence" value="ECO:0007669"/>
    <property type="project" value="InterPro"/>
</dbReference>
<feature type="domain" description="Gfo/Idh/MocA-like oxidoreductase N-terminal" evidence="2">
    <location>
        <begin position="7"/>
        <end position="118"/>
    </location>
</feature>
<dbReference type="PANTHER" id="PTHR42840:SF7">
    <property type="entry name" value="BINDING ROSSMANN FOLD OXIDOREDUCTASE, PUTATIVE (AFU_ORTHOLOGUE AFUA_4G10190)-RELATED"/>
    <property type="match status" value="1"/>
</dbReference>
<feature type="compositionally biased region" description="Low complexity" evidence="1">
    <location>
        <begin position="351"/>
        <end position="367"/>
    </location>
</feature>
<reference evidence="3" key="1">
    <citation type="submission" date="2022-11" db="EMBL/GenBank/DDBJ databases">
        <authorList>
            <person name="Petersen C."/>
        </authorList>
    </citation>
    <scope>NUCLEOTIDE SEQUENCE</scope>
    <source>
        <strain evidence="3">IBT 23319</strain>
    </source>
</reference>
<proteinExistence type="predicted"/>
<keyword evidence="4" id="KW-1185">Reference proteome</keyword>
<name>A0A9W9TG46_PENCI</name>
<reference evidence="3" key="2">
    <citation type="journal article" date="2023" name="IMA Fungus">
        <title>Comparative genomic study of the Penicillium genus elucidates a diverse pangenome and 15 lateral gene transfer events.</title>
        <authorList>
            <person name="Petersen C."/>
            <person name="Sorensen T."/>
            <person name="Nielsen M.R."/>
            <person name="Sondergaard T.E."/>
            <person name="Sorensen J.L."/>
            <person name="Fitzpatrick D.A."/>
            <person name="Frisvad J.C."/>
            <person name="Nielsen K.L."/>
        </authorList>
    </citation>
    <scope>NUCLEOTIDE SEQUENCE</scope>
    <source>
        <strain evidence="3">IBT 23319</strain>
    </source>
</reference>
<dbReference type="Proteomes" id="UP001147733">
    <property type="component" value="Unassembled WGS sequence"/>
</dbReference>
<dbReference type="RefSeq" id="XP_056496371.1">
    <property type="nucleotide sequence ID" value="XM_056649240.1"/>
</dbReference>
<accession>A0A9W9TG46</accession>
<dbReference type="EMBL" id="JAPQKT010000009">
    <property type="protein sequence ID" value="KAJ5221448.1"/>
    <property type="molecule type" value="Genomic_DNA"/>
</dbReference>
<evidence type="ECO:0000313" key="3">
    <source>
        <dbReference type="EMBL" id="KAJ5221448.1"/>
    </source>
</evidence>
<gene>
    <name evidence="3" type="ORF">N7469_010335</name>
</gene>
<dbReference type="GO" id="GO:0006740">
    <property type="term" value="P:NADPH regeneration"/>
    <property type="evidence" value="ECO:0007669"/>
    <property type="project" value="TreeGrafter"/>
</dbReference>
<evidence type="ECO:0000313" key="4">
    <source>
        <dbReference type="Proteomes" id="UP001147733"/>
    </source>
</evidence>
<comment type="caution">
    <text evidence="3">The sequence shown here is derived from an EMBL/GenBank/DDBJ whole genome shotgun (WGS) entry which is preliminary data.</text>
</comment>
<dbReference type="PANTHER" id="PTHR42840">
    <property type="entry name" value="NAD(P)-BINDING ROSSMANN-FOLD SUPERFAMILY PROTEIN-RELATED"/>
    <property type="match status" value="1"/>
</dbReference>
<evidence type="ECO:0000256" key="1">
    <source>
        <dbReference type="SAM" id="MobiDB-lite"/>
    </source>
</evidence>
<dbReference type="Gene3D" id="3.40.50.720">
    <property type="entry name" value="NAD(P)-binding Rossmann-like Domain"/>
    <property type="match status" value="1"/>
</dbReference>
<evidence type="ECO:0000259" key="2">
    <source>
        <dbReference type="Pfam" id="PF01408"/>
    </source>
</evidence>
<dbReference type="InterPro" id="IPR000683">
    <property type="entry name" value="Gfo/Idh/MocA-like_OxRdtase_N"/>
</dbReference>
<dbReference type="Pfam" id="PF01408">
    <property type="entry name" value="GFO_IDH_MocA"/>
    <property type="match status" value="1"/>
</dbReference>
<dbReference type="OrthoDB" id="64915at2759"/>
<feature type="region of interest" description="Disordered" evidence="1">
    <location>
        <begin position="338"/>
        <end position="368"/>
    </location>
</feature>
<dbReference type="SUPFAM" id="SSF51735">
    <property type="entry name" value="NAD(P)-binding Rossmann-fold domains"/>
    <property type="match status" value="1"/>
</dbReference>
<organism evidence="3 4">
    <name type="scientific">Penicillium citrinum</name>
    <dbReference type="NCBI Taxonomy" id="5077"/>
    <lineage>
        <taxon>Eukaryota</taxon>
        <taxon>Fungi</taxon>
        <taxon>Dikarya</taxon>
        <taxon>Ascomycota</taxon>
        <taxon>Pezizomycotina</taxon>
        <taxon>Eurotiomycetes</taxon>
        <taxon>Eurotiomycetidae</taxon>
        <taxon>Eurotiales</taxon>
        <taxon>Aspergillaceae</taxon>
        <taxon>Penicillium</taxon>
    </lineage>
</organism>
<sequence>MSTPALRLGILGASESVQSHHLPALHAHPTRFELTIIHDASTAILQHCQKRFNVSETTNSPSDVLNHPDVDLVLNLLPFEDHEQHTIAALEAGKHVMVEVPLSLSIDGLRRIRAACKKGAANSRSEGGPKVFVGCARRYTPCFTEIFKKELASIDRIYYARCRNITGPLATPKLSTTNGLNDKTMNLSLNGTSNGNFNQSLTVPNTIINTTKFHTLLTDIFGNTDDITSDRVAFARFLGTVGSHDLSLIRESLGFPDAVANIAITDPFYSAIFHYTHDAEDEHPFTMLYEAGIDSVPRCDSHLTVYGAQKTVSLEYDFPCPSACGDGAMRVIVEEAEHPSEEHTPVNASPANGTDGANGANGVTTNGKPRVKRTVITSTVAEAYERQFEEMYSFFTGGETAKTDTNDALNDLKLVRMIFEHYDRQCGTIRTPLG</sequence>
<dbReference type="InterPro" id="IPR036291">
    <property type="entry name" value="NAD(P)-bd_dom_sf"/>
</dbReference>
<dbReference type="AlphaFoldDB" id="A0A9W9TG46"/>